<proteinExistence type="predicted"/>
<protein>
    <submittedName>
        <fullName evidence="1">Uncharacterized protein</fullName>
    </submittedName>
</protein>
<sequence>MVYAELAKAAPDTHLPGMPITRKPLEIPPDVGRQFADKMRQFHAEYDLLKRDEIAADTRHLLLEHMPKGAKLRLADVLELFELMR</sequence>
<name>A0A844T346_9BRAD</name>
<dbReference type="RefSeq" id="WP_157348067.1">
    <property type="nucleotide sequence ID" value="NZ_WQNF01000036.1"/>
</dbReference>
<gene>
    <name evidence="1" type="ORF">GPL21_33230</name>
</gene>
<evidence type="ECO:0000313" key="1">
    <source>
        <dbReference type="EMBL" id="MVT69952.1"/>
    </source>
</evidence>
<dbReference type="EMBL" id="WQNF01000036">
    <property type="protein sequence ID" value="MVT69952.1"/>
    <property type="molecule type" value="Genomic_DNA"/>
</dbReference>
<dbReference type="Proteomes" id="UP000436468">
    <property type="component" value="Unassembled WGS sequence"/>
</dbReference>
<reference evidence="1 2" key="1">
    <citation type="submission" date="2019-12" db="EMBL/GenBank/DDBJ databases">
        <title>Draft genome sequences Bradyrhizobium cajani AMBPC1010, Bradyrhizobium pachyrhizi AMBPC1040 and Bradyrhizobium yuanmingense ALSPC3051, three plant growth promoting strains isolated from nodules of Cajanus cajan L. in Dominican Republic.</title>
        <authorList>
            <person name="Flores-Felix J.D."/>
            <person name="Araujo J."/>
            <person name="Diaz-Alcantara C."/>
            <person name="Gonzalez-Andres F."/>
            <person name="Velazquez E."/>
        </authorList>
    </citation>
    <scope>NUCLEOTIDE SEQUENCE [LARGE SCALE GENOMIC DNA]</scope>
    <source>
        <strain evidence="1 2">1040</strain>
    </source>
</reference>
<keyword evidence="2" id="KW-1185">Reference proteome</keyword>
<organism evidence="1 2">
    <name type="scientific">Bradyrhizobium pachyrhizi</name>
    <dbReference type="NCBI Taxonomy" id="280333"/>
    <lineage>
        <taxon>Bacteria</taxon>
        <taxon>Pseudomonadati</taxon>
        <taxon>Pseudomonadota</taxon>
        <taxon>Alphaproteobacteria</taxon>
        <taxon>Hyphomicrobiales</taxon>
        <taxon>Nitrobacteraceae</taxon>
        <taxon>Bradyrhizobium</taxon>
    </lineage>
</organism>
<dbReference type="AlphaFoldDB" id="A0A844T346"/>
<comment type="caution">
    <text evidence="1">The sequence shown here is derived from an EMBL/GenBank/DDBJ whole genome shotgun (WGS) entry which is preliminary data.</text>
</comment>
<evidence type="ECO:0000313" key="2">
    <source>
        <dbReference type="Proteomes" id="UP000436468"/>
    </source>
</evidence>
<accession>A0A844T346</accession>